<dbReference type="AlphaFoldDB" id="A0A2S5RA21"/>
<protein>
    <submittedName>
        <fullName evidence="7">Putative permease YjgP/YjgQ family protein</fullName>
    </submittedName>
</protein>
<dbReference type="GO" id="GO:0005886">
    <property type="term" value="C:plasma membrane"/>
    <property type="evidence" value="ECO:0007669"/>
    <property type="project" value="UniProtKB-SubCell"/>
</dbReference>
<evidence type="ECO:0000256" key="4">
    <source>
        <dbReference type="ARBA" id="ARBA00022989"/>
    </source>
</evidence>
<name>A0A2S5RA21_9PROT</name>
<keyword evidence="3 6" id="KW-0812">Transmembrane</keyword>
<keyword evidence="2" id="KW-1003">Cell membrane</keyword>
<comment type="caution">
    <text evidence="7">The sequence shown here is derived from an EMBL/GenBank/DDBJ whole genome shotgun (WGS) entry which is preliminary data.</text>
</comment>
<keyword evidence="5 6" id="KW-0472">Membrane</keyword>
<comment type="subcellular location">
    <subcellularLocation>
        <location evidence="1">Cell membrane</location>
        <topology evidence="1">Multi-pass membrane protein</topology>
    </subcellularLocation>
</comment>
<feature type="transmembrane region" description="Helical" evidence="6">
    <location>
        <begin position="258"/>
        <end position="277"/>
    </location>
</feature>
<dbReference type="Pfam" id="PF03739">
    <property type="entry name" value="LptF_LptG"/>
    <property type="match status" value="1"/>
</dbReference>
<feature type="transmembrane region" description="Helical" evidence="6">
    <location>
        <begin position="283"/>
        <end position="303"/>
    </location>
</feature>
<evidence type="ECO:0000256" key="3">
    <source>
        <dbReference type="ARBA" id="ARBA00022692"/>
    </source>
</evidence>
<dbReference type="RefSeq" id="WP_104206485.1">
    <property type="nucleotide sequence ID" value="NZ_PHHC01000078.1"/>
</dbReference>
<dbReference type="Proteomes" id="UP000239425">
    <property type="component" value="Unassembled WGS sequence"/>
</dbReference>
<feature type="transmembrane region" description="Helical" evidence="6">
    <location>
        <begin position="16"/>
        <end position="36"/>
    </location>
</feature>
<evidence type="ECO:0000313" key="7">
    <source>
        <dbReference type="EMBL" id="PPE04176.1"/>
    </source>
</evidence>
<dbReference type="OrthoDB" id="9820438at2"/>
<proteinExistence type="predicted"/>
<accession>A0A2S5RA21</accession>
<dbReference type="InterPro" id="IPR005495">
    <property type="entry name" value="LptG/LptF_permease"/>
</dbReference>
<keyword evidence="8" id="KW-1185">Reference proteome</keyword>
<organism evidence="7 8">
    <name type="scientific">Holospora curviuscula</name>
    <dbReference type="NCBI Taxonomy" id="1082868"/>
    <lineage>
        <taxon>Bacteria</taxon>
        <taxon>Pseudomonadati</taxon>
        <taxon>Pseudomonadota</taxon>
        <taxon>Alphaproteobacteria</taxon>
        <taxon>Holosporales</taxon>
        <taxon>Holosporaceae</taxon>
        <taxon>Holospora</taxon>
    </lineage>
</organism>
<feature type="transmembrane region" description="Helical" evidence="6">
    <location>
        <begin position="57"/>
        <end position="78"/>
    </location>
</feature>
<keyword evidence="4 6" id="KW-1133">Transmembrane helix</keyword>
<dbReference type="EMBL" id="PHHC01000078">
    <property type="protein sequence ID" value="PPE04176.1"/>
    <property type="molecule type" value="Genomic_DNA"/>
</dbReference>
<evidence type="ECO:0000313" key="8">
    <source>
        <dbReference type="Proteomes" id="UP000239425"/>
    </source>
</evidence>
<evidence type="ECO:0000256" key="6">
    <source>
        <dbReference type="SAM" id="Phobius"/>
    </source>
</evidence>
<gene>
    <name evidence="7" type="ORF">HCUR_00367</name>
</gene>
<reference evidence="7 8" key="1">
    <citation type="submission" date="2017-11" db="EMBL/GenBank/DDBJ databases">
        <title>Comparative genomic analysis of Holospora spp., intranuclear symbionts of paramecia.</title>
        <authorList>
            <person name="Garushyants S.K."/>
            <person name="Beliavskaya A."/>
            <person name="Malko D.B."/>
            <person name="Logacheva M.D."/>
            <person name="Rautian M.S."/>
            <person name="Gelfand M.S."/>
        </authorList>
    </citation>
    <scope>NUCLEOTIDE SEQUENCE [LARGE SCALE GENOMIC DNA]</scope>
    <source>
        <strain evidence="8">02AZ16</strain>
    </source>
</reference>
<sequence length="345" mass="40815">MISMILKYNTKNFLKSFFSVLVFFLIFSFILELLFIKKNLIVKTTSVQQYEYLFLKVATLINKIFPFIIFISGILWVLKMKRLRTWSIFQSSGVSITQILKGPTLAVILISLFELLYWGPWCHGMMEKAWSIQKKETYWIKPKAGWQFIHTPCGRNDIFYLPDTHMELFSFSKNFILRSYVYANKFSVYPHHLRLQRVWVMETDKPPKFLSFHTLKRPSQLFDHTQRKHPFLMSFLELNFQSPNTFLSRTIVLRRQCFLSNTAWFCLLLPFSSAVLSGYYRSVYYYISSIFFGSVICFVLFLAKEWSCMVSYAMTGHLLSYIIVWSVPLVTALLTLVLWIEKAEL</sequence>
<evidence type="ECO:0000256" key="2">
    <source>
        <dbReference type="ARBA" id="ARBA00022475"/>
    </source>
</evidence>
<evidence type="ECO:0000256" key="5">
    <source>
        <dbReference type="ARBA" id="ARBA00023136"/>
    </source>
</evidence>
<feature type="transmembrane region" description="Helical" evidence="6">
    <location>
        <begin position="315"/>
        <end position="340"/>
    </location>
</feature>
<evidence type="ECO:0000256" key="1">
    <source>
        <dbReference type="ARBA" id="ARBA00004651"/>
    </source>
</evidence>